<dbReference type="InterPro" id="IPR000873">
    <property type="entry name" value="AMP-dep_synth/lig_dom"/>
</dbReference>
<gene>
    <name evidence="7" type="ORF">PSRA_0079</name>
</gene>
<name>A0A261F2C7_9BIFI</name>
<evidence type="ECO:0000256" key="4">
    <source>
        <dbReference type="ARBA" id="ARBA00023098"/>
    </source>
</evidence>
<keyword evidence="8" id="KW-1185">Reference proteome</keyword>
<evidence type="ECO:0000256" key="3">
    <source>
        <dbReference type="ARBA" id="ARBA00022832"/>
    </source>
</evidence>
<evidence type="ECO:0000313" key="8">
    <source>
        <dbReference type="Proteomes" id="UP000216725"/>
    </source>
</evidence>
<reference evidence="7 8" key="1">
    <citation type="journal article" date="2017" name="BMC Genomics">
        <title>Comparative genomic and phylogenomic analyses of the Bifidobacteriaceae family.</title>
        <authorList>
            <person name="Lugli G.A."/>
            <person name="Milani C."/>
            <person name="Turroni F."/>
            <person name="Duranti S."/>
            <person name="Mancabelli L."/>
            <person name="Mangifesta M."/>
            <person name="Ferrario C."/>
            <person name="Modesto M."/>
            <person name="Mattarelli P."/>
            <person name="Jiri K."/>
            <person name="van Sinderen D."/>
            <person name="Ventura M."/>
        </authorList>
    </citation>
    <scope>NUCLEOTIDE SEQUENCE [LARGE SCALE GENOMIC DNA]</scope>
    <source>
        <strain evidence="7 8">DSM 24742</strain>
    </source>
</reference>
<organism evidence="7 8">
    <name type="scientific">Pseudoscardovia radai</name>
    <dbReference type="NCBI Taxonomy" id="987066"/>
    <lineage>
        <taxon>Bacteria</taxon>
        <taxon>Bacillati</taxon>
        <taxon>Actinomycetota</taxon>
        <taxon>Actinomycetes</taxon>
        <taxon>Bifidobacteriales</taxon>
        <taxon>Bifidobacteriaceae</taxon>
        <taxon>Pseudoscardovia</taxon>
    </lineage>
</organism>
<protein>
    <recommendedName>
        <fullName evidence="5">Acyl-CoA synthetase</fullName>
    </recommendedName>
</protein>
<keyword evidence="2" id="KW-0436">Ligase</keyword>
<proteinExistence type="inferred from homology"/>
<dbReference type="CDD" id="cd05907">
    <property type="entry name" value="VL_LC_FACS_like"/>
    <property type="match status" value="1"/>
</dbReference>
<dbReference type="GO" id="GO:0016020">
    <property type="term" value="C:membrane"/>
    <property type="evidence" value="ECO:0007669"/>
    <property type="project" value="TreeGrafter"/>
</dbReference>
<dbReference type="SUPFAM" id="SSF56801">
    <property type="entry name" value="Acetyl-CoA synthetase-like"/>
    <property type="match status" value="1"/>
</dbReference>
<dbReference type="Pfam" id="PF00501">
    <property type="entry name" value="AMP-binding"/>
    <property type="match status" value="1"/>
</dbReference>
<feature type="domain" description="AMP-dependent synthetase/ligase" evidence="6">
    <location>
        <begin position="25"/>
        <end position="429"/>
    </location>
</feature>
<dbReference type="PROSITE" id="PS00455">
    <property type="entry name" value="AMP_BINDING"/>
    <property type="match status" value="1"/>
</dbReference>
<accession>A0A261F2C7</accession>
<dbReference type="InterPro" id="IPR042099">
    <property type="entry name" value="ANL_N_sf"/>
</dbReference>
<keyword evidence="4" id="KW-0443">Lipid metabolism</keyword>
<dbReference type="EMBL" id="MWWR01000002">
    <property type="protein sequence ID" value="OZG53272.1"/>
    <property type="molecule type" value="Genomic_DNA"/>
</dbReference>
<comment type="caution">
    <text evidence="7">The sequence shown here is derived from an EMBL/GenBank/DDBJ whole genome shotgun (WGS) entry which is preliminary data.</text>
</comment>
<dbReference type="Gene3D" id="3.40.50.12780">
    <property type="entry name" value="N-terminal domain of ligase-like"/>
    <property type="match status" value="1"/>
</dbReference>
<dbReference type="Proteomes" id="UP000216725">
    <property type="component" value="Unassembled WGS sequence"/>
</dbReference>
<dbReference type="Pfam" id="PF23562">
    <property type="entry name" value="AMP-binding_C_3"/>
    <property type="match status" value="1"/>
</dbReference>
<evidence type="ECO:0000259" key="6">
    <source>
        <dbReference type="Pfam" id="PF00501"/>
    </source>
</evidence>
<dbReference type="PANTHER" id="PTHR43272:SF32">
    <property type="entry name" value="AMP-DEPENDENT SYNTHETASE_LIGASE DOMAIN-CONTAINING PROTEIN"/>
    <property type="match status" value="1"/>
</dbReference>
<comment type="similarity">
    <text evidence="1">Belongs to the ATP-dependent AMP-binding enzyme family.</text>
</comment>
<evidence type="ECO:0000256" key="2">
    <source>
        <dbReference type="ARBA" id="ARBA00022598"/>
    </source>
</evidence>
<dbReference type="GO" id="GO:0004467">
    <property type="term" value="F:long-chain fatty acid-CoA ligase activity"/>
    <property type="evidence" value="ECO:0007669"/>
    <property type="project" value="TreeGrafter"/>
</dbReference>
<evidence type="ECO:0000256" key="1">
    <source>
        <dbReference type="ARBA" id="ARBA00006432"/>
    </source>
</evidence>
<sequence>MTMVKEYTTPLKRPIDKDKNIFWLLEDRVSRTPDQTIIEYRDENGAWAGFTATEFRDLVIGIAKGFIAKGLMPGDSVGILAHTSWQWTAIDMALVSIGCVTVPIYETDSPAQIKSICSDSTISYIFAEDDEQRDKVDSIMDEAPTLKGVLVIQLGAIDAMVELGRGVSDEEFEERKNATHGDMLATIVYTSGSTGTPKGIELTHANFMYCIDAGYQTLPEVTYDPGNRLVLFLPLAHVFARYMQFLCIGGNCVMALTSNMKTILKDFADFKPTYILSVPRIFEKVYNAATQRVGSGFKGKVFARAARAACEWSVTTQDGRRPSLAARAKHTLYSKLVYRQILDVFGGDTKCAISGGAPLSHKLAHFFNGCGLPLFEGYGMTETCAPCAVNTFDAFRIGTIGRPFTGMSFAIADDGELLIKSPSVCRGYHNHPEITKEQIVDGWLHTGDLGSIDDDGFIRLTGRKKDLIITAGGKNVSPDKLESLIVTSPIIDHCLMVGDRKPFVAAIVALDLEGVNAWLKDQGGEPCADLEEASKSQLVRAEVDRVINAANDNVSRAESIRKFEIVPDVWTVDNGLLTPSLKTRRAVITKHYKDLIDNVIYVPRKKA</sequence>
<keyword evidence="3" id="KW-0276">Fatty acid metabolism</keyword>
<evidence type="ECO:0000256" key="5">
    <source>
        <dbReference type="ARBA" id="ARBA00032875"/>
    </source>
</evidence>
<dbReference type="PANTHER" id="PTHR43272">
    <property type="entry name" value="LONG-CHAIN-FATTY-ACID--COA LIGASE"/>
    <property type="match status" value="1"/>
</dbReference>
<dbReference type="AlphaFoldDB" id="A0A261F2C7"/>
<evidence type="ECO:0000313" key="7">
    <source>
        <dbReference type="EMBL" id="OZG53272.1"/>
    </source>
</evidence>
<dbReference type="InterPro" id="IPR020845">
    <property type="entry name" value="AMP-binding_CS"/>
</dbReference>